<dbReference type="RefSeq" id="WP_131102951.1">
    <property type="nucleotide sequence ID" value="NZ_CP036456.1"/>
</dbReference>
<proteinExistence type="predicted"/>
<dbReference type="AlphaFoldDB" id="A0A4P6Q7R4"/>
<accession>A0A4P6Q7R4</accession>
<gene>
    <name evidence="1" type="ORF">EKD16_25220</name>
</gene>
<evidence type="ECO:0000313" key="1">
    <source>
        <dbReference type="EMBL" id="QBI56785.1"/>
    </source>
</evidence>
<geneLocation type="plasmid" evidence="2">
    <name>phim2</name>
</geneLocation>
<reference evidence="1 2" key="1">
    <citation type="submission" date="2019-02" db="EMBL/GenBank/DDBJ databases">
        <authorList>
            <person name="Khodamoradi S."/>
            <person name="Hahnke R.L."/>
            <person name="Kaempfer P."/>
            <person name="Schumann P."/>
            <person name="Rohde M."/>
            <person name="Steinert M."/>
            <person name="Luzhetskyy A."/>
            <person name="Wink J."/>
            <person name="Ruckert C."/>
        </authorList>
    </citation>
    <scope>NUCLEOTIDE SEQUENCE [LARGE SCALE GENOMIC DNA]</scope>
    <source>
        <strain evidence="1 2">M2</strain>
        <plasmid evidence="2">phim2</plasmid>
    </source>
</reference>
<evidence type="ECO:0008006" key="3">
    <source>
        <dbReference type="Google" id="ProtNLM"/>
    </source>
</evidence>
<name>A0A4P6Q7R4_9ACTN</name>
<sequence>MKPRVSVAIMAHPDRSRFIPELVDRLDRPSNVVWDRWGDRWDTGRRAMLAYSPTATHHLVVQDDAVVCRDLVAGVERALRHVPAEPGAPTPLCLYTGRVKRFRAAVRRHVGSRRVSWLAMPSIYWGVGVVMPTGLIPDLVAWGDEHPETANYDSRMGQWLQRQGITVWYPWPSLVDHRHSPSLVPGRSSAASRHAYRFVGANASALRQPWSPDVAHIPHWKD</sequence>
<dbReference type="KEGG" id="strr:EKD16_25220"/>
<dbReference type="OrthoDB" id="5084266at2"/>
<keyword evidence="2" id="KW-1185">Reference proteome</keyword>
<dbReference type="Proteomes" id="UP000292235">
    <property type="component" value="Plasmid phiM2"/>
</dbReference>
<organism evidence="1 2">
    <name type="scientific">Streptomonospora litoralis</name>
    <dbReference type="NCBI Taxonomy" id="2498135"/>
    <lineage>
        <taxon>Bacteria</taxon>
        <taxon>Bacillati</taxon>
        <taxon>Actinomycetota</taxon>
        <taxon>Actinomycetes</taxon>
        <taxon>Streptosporangiales</taxon>
        <taxon>Nocardiopsidaceae</taxon>
        <taxon>Streptomonospora</taxon>
    </lineage>
</organism>
<dbReference type="EMBL" id="CP036456">
    <property type="protein sequence ID" value="QBI56785.1"/>
    <property type="molecule type" value="Genomic_DNA"/>
</dbReference>
<dbReference type="GeneID" id="39493815"/>
<keyword evidence="1" id="KW-0614">Plasmid</keyword>
<evidence type="ECO:0000313" key="2">
    <source>
        <dbReference type="Proteomes" id="UP000292235"/>
    </source>
</evidence>
<protein>
    <recommendedName>
        <fullName evidence="3">Glycosyltransferase</fullName>
    </recommendedName>
</protein>